<comment type="catalytic activity">
    <reaction evidence="8">
        <text>Exolytic cleavage of the (1-&gt;4)-beta-glycosidic linkage between N-acetylmuramic acid (MurNAc) and N-acetylglucosamine (GlcNAc) residues in peptidoglycan, from either the reducing or the non-reducing ends of the peptidoglycan chains, with concomitant formation of a 1,6-anhydrobond in the MurNAc residue.</text>
        <dbReference type="EC" id="4.2.2.n1"/>
    </reaction>
</comment>
<keyword evidence="3 8" id="KW-0732">Signal</keyword>
<evidence type="ECO:0000313" key="11">
    <source>
        <dbReference type="EMBL" id="CAH0532884.1"/>
    </source>
</evidence>
<evidence type="ECO:0000256" key="5">
    <source>
        <dbReference type="ARBA" id="ARBA00023237"/>
    </source>
</evidence>
<dbReference type="InterPro" id="IPR000189">
    <property type="entry name" value="Transglyc_AS"/>
</dbReference>
<comment type="similarity">
    <text evidence="8">In the C-terminal section; belongs to the transglycosylase Slt family.</text>
</comment>
<feature type="domain" description="Solute-binding protein family 3/N-terminal" evidence="10">
    <location>
        <begin position="40"/>
        <end position="265"/>
    </location>
</feature>
<evidence type="ECO:0000313" key="12">
    <source>
        <dbReference type="Proteomes" id="UP000838672"/>
    </source>
</evidence>
<dbReference type="CDD" id="cd01009">
    <property type="entry name" value="PBP2_YfhD_N"/>
    <property type="match status" value="1"/>
</dbReference>
<evidence type="ECO:0000256" key="2">
    <source>
        <dbReference type="ARBA" id="ARBA00010333"/>
    </source>
</evidence>
<feature type="region of interest" description="Disordered" evidence="9">
    <location>
        <begin position="459"/>
        <end position="491"/>
    </location>
</feature>
<keyword evidence="12" id="KW-1185">Reference proteome</keyword>
<dbReference type="SUPFAM" id="SSF53850">
    <property type="entry name" value="Periplasmic binding protein-like II"/>
    <property type="match status" value="1"/>
</dbReference>
<evidence type="ECO:0000256" key="7">
    <source>
        <dbReference type="ARBA" id="ARBA00023316"/>
    </source>
</evidence>
<sequence precursor="true">MKQLASIRWLIVMLSALFLLGCEPAPSQQTELEAIKARGVLRVGTLNNQLSYYIGVDAPTGLDYELAKRFADKLGVRLEMKEEYNLTDLFQALEHGHYDLIAAGLTATPSRMEKFRAGPAYYFTNQQLVYRKGQKRPRRLKDLQKLEGIAITESSSHVETLEKLKEKYPKLEWQVVDDVDDNQLLQYIASGELMYTIADSVDVSLTQRLYPEVTVAMDLTEDEPVVWYLQEQRDDALYALVIEFFGELNQSGELAKLEEKYFGHVNRFDYFDTRAFFTAVDNRLPKWQPLFEKYATDFDWRLLAAVAYQESHWKPNAVSPTGVRGMMMLTMPTAKSVGVTDRRDPEQSIRGGAIYLKRVLDRVPDSIEEDEKIWFALASYNVGFGHMMDARRLTQKYGGDPNSWSDVKQFLPLLRNPKYHRQTRYGFARGDEAQHYVENIRRYYQSLVGYHKKQEIQQINGGTETNLDDLEQLGQPDKDKESGGKNSAKKR</sequence>
<comment type="subcellular location">
    <subcellularLocation>
        <location evidence="8">Cell outer membrane</location>
        <topology evidence="8">Peripheral membrane protein</topology>
    </subcellularLocation>
    <text evidence="8">Attached to the inner leaflet of the outer membrane.</text>
</comment>
<gene>
    <name evidence="8 11" type="primary">mltF</name>
    <name evidence="11" type="ORF">VST7929_00731</name>
</gene>
<dbReference type="Pfam" id="PF00497">
    <property type="entry name" value="SBP_bac_3"/>
    <property type="match status" value="1"/>
</dbReference>
<evidence type="ECO:0000256" key="8">
    <source>
        <dbReference type="HAMAP-Rule" id="MF_02016"/>
    </source>
</evidence>
<dbReference type="PROSITE" id="PS00922">
    <property type="entry name" value="TRANSGLYCOSYLASE"/>
    <property type="match status" value="1"/>
</dbReference>
<dbReference type="InterPro" id="IPR008258">
    <property type="entry name" value="Transglycosylase_SLT_dom_1"/>
</dbReference>
<dbReference type="PANTHER" id="PTHR35936">
    <property type="entry name" value="MEMBRANE-BOUND LYTIC MUREIN TRANSGLYCOSYLASE F"/>
    <property type="match status" value="1"/>
</dbReference>
<comment type="similarity">
    <text evidence="1">Belongs to the transglycosylase Slt family.</text>
</comment>
<dbReference type="SUPFAM" id="SSF53955">
    <property type="entry name" value="Lysozyme-like"/>
    <property type="match status" value="1"/>
</dbReference>
<organism evidence="11 12">
    <name type="scientific">Vibrio stylophorae</name>
    <dbReference type="NCBI Taxonomy" id="659351"/>
    <lineage>
        <taxon>Bacteria</taxon>
        <taxon>Pseudomonadati</taxon>
        <taxon>Pseudomonadota</taxon>
        <taxon>Gammaproteobacteria</taxon>
        <taxon>Vibrionales</taxon>
        <taxon>Vibrionaceae</taxon>
        <taxon>Vibrio</taxon>
    </lineage>
</organism>
<feature type="active site" evidence="8">
    <location>
        <position position="310"/>
    </location>
</feature>
<accession>A0ABN8DNV6</accession>
<evidence type="ECO:0000256" key="1">
    <source>
        <dbReference type="ARBA" id="ARBA00007734"/>
    </source>
</evidence>
<dbReference type="HAMAP" id="MF_02016">
    <property type="entry name" value="MltF"/>
    <property type="match status" value="1"/>
</dbReference>
<dbReference type="GO" id="GO:0016829">
    <property type="term" value="F:lyase activity"/>
    <property type="evidence" value="ECO:0007669"/>
    <property type="project" value="UniProtKB-KW"/>
</dbReference>
<proteinExistence type="inferred from homology"/>
<comment type="function">
    <text evidence="8">Murein-degrading enzyme that degrades murein glycan strands and insoluble, high-molecular weight murein sacculi, with the concomitant formation of a 1,6-anhydromuramoyl product. Lytic transglycosylases (LTs) play an integral role in the metabolism of the peptidoglycan (PG) sacculus. Their lytic action creates space within the PG sacculus to allow for its expansion as well as for the insertion of various structures such as secretion systems and flagella.</text>
</comment>
<feature type="chain" id="PRO_5044906842" description="Membrane-bound lytic murein transglycosylase F" evidence="8">
    <location>
        <begin position="22"/>
        <end position="491"/>
    </location>
</feature>
<feature type="signal peptide" evidence="8">
    <location>
        <begin position="1"/>
        <end position="21"/>
    </location>
</feature>
<dbReference type="Pfam" id="PF01464">
    <property type="entry name" value="SLT"/>
    <property type="match status" value="1"/>
</dbReference>
<dbReference type="Gene3D" id="3.40.190.10">
    <property type="entry name" value="Periplasmic binding protein-like II"/>
    <property type="match status" value="2"/>
</dbReference>
<comment type="caution">
    <text evidence="8">Lacks conserved residue(s) required for the propagation of feature annotation.</text>
</comment>
<comment type="domain">
    <text evidence="8">The N-terminal domain does not have lytic activity and probably modulates enzymatic activity. The C-terminal domain is the catalytic active domain.</text>
</comment>
<keyword evidence="7 8" id="KW-0961">Cell wall biogenesis/degradation</keyword>
<dbReference type="EC" id="4.2.2.n1" evidence="8"/>
<evidence type="ECO:0000256" key="3">
    <source>
        <dbReference type="ARBA" id="ARBA00022729"/>
    </source>
</evidence>
<evidence type="ECO:0000259" key="10">
    <source>
        <dbReference type="SMART" id="SM00062"/>
    </source>
</evidence>
<comment type="similarity">
    <text evidence="8">In the N-terminal section; belongs to the bacterial solute-binding protein 3 family.</text>
</comment>
<evidence type="ECO:0000256" key="4">
    <source>
        <dbReference type="ARBA" id="ARBA00023136"/>
    </source>
</evidence>
<dbReference type="Gene3D" id="1.10.530.10">
    <property type="match status" value="1"/>
</dbReference>
<dbReference type="InterPro" id="IPR023346">
    <property type="entry name" value="Lysozyme-like_dom_sf"/>
</dbReference>
<dbReference type="NCBIfam" id="NF008112">
    <property type="entry name" value="PRK10859.1"/>
    <property type="match status" value="1"/>
</dbReference>
<reference evidence="11" key="1">
    <citation type="submission" date="2021-11" db="EMBL/GenBank/DDBJ databases">
        <authorList>
            <person name="Rodrigo-Torres L."/>
            <person name="Arahal R. D."/>
            <person name="Lucena T."/>
        </authorList>
    </citation>
    <scope>NUCLEOTIDE SEQUENCE</scope>
    <source>
        <strain evidence="11">CECT 7929</strain>
    </source>
</reference>
<feature type="region of interest" description="LT domain" evidence="8">
    <location>
        <begin position="266"/>
        <end position="491"/>
    </location>
</feature>
<dbReference type="EMBL" id="CAKLDI010000001">
    <property type="protein sequence ID" value="CAH0532884.1"/>
    <property type="molecule type" value="Genomic_DNA"/>
</dbReference>
<keyword evidence="4 8" id="KW-0472">Membrane</keyword>
<dbReference type="CDD" id="cd13403">
    <property type="entry name" value="MLTF-like"/>
    <property type="match status" value="1"/>
</dbReference>
<evidence type="ECO:0000256" key="6">
    <source>
        <dbReference type="ARBA" id="ARBA00023239"/>
    </source>
</evidence>
<dbReference type="RefSeq" id="WP_290368665.1">
    <property type="nucleotide sequence ID" value="NZ_CAKLDI010000001.1"/>
</dbReference>
<protein>
    <recommendedName>
        <fullName evidence="8">Membrane-bound lytic murein transglycosylase F</fullName>
        <ecNumber evidence="8">4.2.2.n1</ecNumber>
    </recommendedName>
    <alternativeName>
        <fullName evidence="8">Murein lyase F</fullName>
    </alternativeName>
</protein>
<keyword evidence="6 8" id="KW-0456">Lyase</keyword>
<comment type="caution">
    <text evidence="11">The sequence shown here is derived from an EMBL/GenBank/DDBJ whole genome shotgun (WGS) entry which is preliminary data.</text>
</comment>
<evidence type="ECO:0000256" key="9">
    <source>
        <dbReference type="SAM" id="MobiDB-lite"/>
    </source>
</evidence>
<name>A0ABN8DNV6_9VIBR</name>
<dbReference type="Proteomes" id="UP000838672">
    <property type="component" value="Unassembled WGS sequence"/>
</dbReference>
<keyword evidence="5 8" id="KW-0998">Cell outer membrane</keyword>
<dbReference type="InterPro" id="IPR023703">
    <property type="entry name" value="MltF"/>
</dbReference>
<comment type="similarity">
    <text evidence="2">Belongs to the bacterial solute-binding protein 3 family.</text>
</comment>
<dbReference type="InterPro" id="IPR001638">
    <property type="entry name" value="Solute-binding_3/MltF_N"/>
</dbReference>
<dbReference type="PANTHER" id="PTHR35936:SF32">
    <property type="entry name" value="MEMBRANE-BOUND LYTIC MUREIN TRANSGLYCOSYLASE F"/>
    <property type="match status" value="1"/>
</dbReference>
<dbReference type="PROSITE" id="PS51257">
    <property type="entry name" value="PROKAR_LIPOPROTEIN"/>
    <property type="match status" value="1"/>
</dbReference>
<dbReference type="SMART" id="SM00062">
    <property type="entry name" value="PBPb"/>
    <property type="match status" value="1"/>
</dbReference>